<gene>
    <name evidence="1" type="ORF">CBA19CS42_15090</name>
</gene>
<sequence length="236" mass="25426">MSCDDLALTEQPQPVSGGWRCRAAQALLVLTARSPVDGSRATPTEERTDMKTGSPALAANIARQFQLETGYASSAVALTAEAGDKHALARLLAQGGSSAAVLLMDEEVIGRLYPPCDWMTPLLRVRNHLADEGSKFFVALTIPPKEKGILAALRRLRARFVARRVERLCNRDGVGFLGTVNVLPRQVIAPRTSLFHERVAAAIAHRLASATFFCCDAFRIGGDGPHSSSQYRGTVS</sequence>
<organism evidence="1 2">
    <name type="scientific">Caballeronia novacaledonica</name>
    <dbReference type="NCBI Taxonomy" id="1544861"/>
    <lineage>
        <taxon>Bacteria</taxon>
        <taxon>Pseudomonadati</taxon>
        <taxon>Pseudomonadota</taxon>
        <taxon>Betaproteobacteria</taxon>
        <taxon>Burkholderiales</taxon>
        <taxon>Burkholderiaceae</taxon>
        <taxon>Caballeronia</taxon>
    </lineage>
</organism>
<name>A0AA37IFL9_9BURK</name>
<evidence type="ECO:0000313" key="2">
    <source>
        <dbReference type="Proteomes" id="UP001055111"/>
    </source>
</evidence>
<reference evidence="1" key="1">
    <citation type="submission" date="2022-09" db="EMBL/GenBank/DDBJ databases">
        <title>Isolation and characterization of 3-chlorobenzoate degrading bacteria from soils in Shizuoka.</title>
        <authorList>
            <person name="Ifat A."/>
            <person name="Ogawa N."/>
            <person name="Kimbara K."/>
            <person name="Moriuchi R."/>
            <person name="Dohra H."/>
            <person name="Shintani M."/>
        </authorList>
    </citation>
    <scope>NUCLEOTIDE SEQUENCE</scope>
    <source>
        <strain evidence="1">19CS4-2</strain>
    </source>
</reference>
<evidence type="ECO:0000313" key="1">
    <source>
        <dbReference type="EMBL" id="GJH25856.1"/>
    </source>
</evidence>
<dbReference type="Proteomes" id="UP001055111">
    <property type="component" value="Unassembled WGS sequence"/>
</dbReference>
<dbReference type="AlphaFoldDB" id="A0AA37IFL9"/>
<dbReference type="EMBL" id="BPUS01000005">
    <property type="protein sequence ID" value="GJH25856.1"/>
    <property type="molecule type" value="Genomic_DNA"/>
</dbReference>
<protein>
    <submittedName>
        <fullName evidence="1">Uncharacterized protein</fullName>
    </submittedName>
</protein>
<comment type="caution">
    <text evidence="1">The sequence shown here is derived from an EMBL/GenBank/DDBJ whole genome shotgun (WGS) entry which is preliminary data.</text>
</comment>
<accession>A0AA37IFL9</accession>
<proteinExistence type="predicted"/>
<dbReference type="RefSeq" id="WP_238212485.1">
    <property type="nucleotide sequence ID" value="NZ_BPUS01000005.1"/>
</dbReference>